<dbReference type="Pfam" id="PF13410">
    <property type="entry name" value="GST_C_2"/>
    <property type="match status" value="1"/>
</dbReference>
<keyword evidence="7" id="KW-1185">Reference proteome</keyword>
<evidence type="ECO:0000259" key="4">
    <source>
        <dbReference type="PROSITE" id="PS50404"/>
    </source>
</evidence>
<evidence type="ECO:0000259" key="5">
    <source>
        <dbReference type="PROSITE" id="PS50405"/>
    </source>
</evidence>
<dbReference type="SFLD" id="SFLDG00358">
    <property type="entry name" value="Main_(cytGST)"/>
    <property type="match status" value="1"/>
</dbReference>
<dbReference type="InterPro" id="IPR040079">
    <property type="entry name" value="Glutathione_S-Trfase"/>
</dbReference>
<dbReference type="InterPro" id="IPR045073">
    <property type="entry name" value="Omega/Tau-like"/>
</dbReference>
<sequence>MSRLNEKLLGAWSSPFTNRVQMALNLKSIDYEFIEVNFYSNKSESLLKANPVHKTIPVLIHDEKPICESLIIIQYIDEAWTKNGQSILPSDPYDRAIARFWAAYIDEKWFPLLKELGKESGDETKAAIVRKIFEGVGLLEEAFVKCSKGKEFFGGDNVGYVDIVLGCFLGWIKVTESMAGLKLFDETRTPGLAGWAERFVSHNAAKDIVPEPHKLIEFYMMVQAAKASTG</sequence>
<name>A0ABR0XLK5_REHGL</name>
<dbReference type="SFLD" id="SFLDS00019">
    <property type="entry name" value="Glutathione_Transferase_(cytos"/>
    <property type="match status" value="1"/>
</dbReference>
<dbReference type="InterPro" id="IPR010987">
    <property type="entry name" value="Glutathione-S-Trfase_C-like"/>
</dbReference>
<feature type="domain" description="GST C-terminal" evidence="5">
    <location>
        <begin position="91"/>
        <end position="228"/>
    </location>
</feature>
<dbReference type="CDD" id="cd03058">
    <property type="entry name" value="GST_N_Tau"/>
    <property type="match status" value="1"/>
</dbReference>
<dbReference type="Proteomes" id="UP001318860">
    <property type="component" value="Unassembled WGS sequence"/>
</dbReference>
<dbReference type="CDD" id="cd03185">
    <property type="entry name" value="GST_C_Tau"/>
    <property type="match status" value="1"/>
</dbReference>
<comment type="catalytic activity">
    <reaction evidence="2 3">
        <text>RX + glutathione = an S-substituted glutathione + a halide anion + H(+)</text>
        <dbReference type="Rhea" id="RHEA:16437"/>
        <dbReference type="ChEBI" id="CHEBI:15378"/>
        <dbReference type="ChEBI" id="CHEBI:16042"/>
        <dbReference type="ChEBI" id="CHEBI:17792"/>
        <dbReference type="ChEBI" id="CHEBI:57925"/>
        <dbReference type="ChEBI" id="CHEBI:90779"/>
        <dbReference type="EC" id="2.5.1.18"/>
    </reaction>
</comment>
<evidence type="ECO:0000313" key="7">
    <source>
        <dbReference type="Proteomes" id="UP001318860"/>
    </source>
</evidence>
<dbReference type="PROSITE" id="PS50404">
    <property type="entry name" value="GST_NTER"/>
    <property type="match status" value="1"/>
</dbReference>
<dbReference type="PANTHER" id="PTHR11260">
    <property type="entry name" value="GLUTATHIONE S-TRANSFERASE, GST, SUPERFAMILY, GST DOMAIN CONTAINING"/>
    <property type="match status" value="1"/>
</dbReference>
<accession>A0ABR0XLK5</accession>
<feature type="domain" description="GST N-terminal" evidence="4">
    <location>
        <begin position="4"/>
        <end position="84"/>
    </location>
</feature>
<evidence type="ECO:0000256" key="3">
    <source>
        <dbReference type="RuleBase" id="RU369102"/>
    </source>
</evidence>
<dbReference type="InterPro" id="IPR004045">
    <property type="entry name" value="Glutathione_S-Trfase_N"/>
</dbReference>
<dbReference type="InterPro" id="IPR036249">
    <property type="entry name" value="Thioredoxin-like_sf"/>
</dbReference>
<dbReference type="Gene3D" id="1.20.1050.10">
    <property type="match status" value="1"/>
</dbReference>
<dbReference type="PROSITE" id="PS50405">
    <property type="entry name" value="GST_CTER"/>
    <property type="match status" value="1"/>
</dbReference>
<dbReference type="InterPro" id="IPR045074">
    <property type="entry name" value="GST_C_Tau"/>
</dbReference>
<dbReference type="PANTHER" id="PTHR11260:SF781">
    <property type="entry name" value="GLUTATHIONE S-TRANSFERASE U19"/>
    <property type="match status" value="1"/>
</dbReference>
<keyword evidence="3" id="KW-0963">Cytoplasm</keyword>
<gene>
    <name evidence="6" type="ORF">DH2020_003428</name>
</gene>
<dbReference type="EC" id="2.5.1.18" evidence="3"/>
<dbReference type="EMBL" id="JABTTQ020000003">
    <property type="protein sequence ID" value="KAK6160047.1"/>
    <property type="molecule type" value="Genomic_DNA"/>
</dbReference>
<evidence type="ECO:0000256" key="1">
    <source>
        <dbReference type="ARBA" id="ARBA00022679"/>
    </source>
</evidence>
<dbReference type="SUPFAM" id="SSF47616">
    <property type="entry name" value="GST C-terminal domain-like"/>
    <property type="match status" value="1"/>
</dbReference>
<dbReference type="SFLD" id="SFLDG01152">
    <property type="entry name" value="Main.3:_Omega-_and_Tau-like"/>
    <property type="match status" value="1"/>
</dbReference>
<proteinExistence type="inferred from homology"/>
<comment type="similarity">
    <text evidence="3">Belongs to the GST superfamily.</text>
</comment>
<dbReference type="Pfam" id="PF02798">
    <property type="entry name" value="GST_N"/>
    <property type="match status" value="1"/>
</dbReference>
<dbReference type="InterPro" id="IPR036282">
    <property type="entry name" value="Glutathione-S-Trfase_C_sf"/>
</dbReference>
<comment type="caution">
    <text evidence="6">The sequence shown here is derived from an EMBL/GenBank/DDBJ whole genome shotgun (WGS) entry which is preliminary data.</text>
</comment>
<dbReference type="Gene3D" id="3.40.30.10">
    <property type="entry name" value="Glutaredoxin"/>
    <property type="match status" value="1"/>
</dbReference>
<keyword evidence="1 3" id="KW-0808">Transferase</keyword>
<comment type="function">
    <text evidence="3">Is involved in the conjugation of reduced glutathione to a wide number of exogenous and endogenous hydrophobic electrophiles.</text>
</comment>
<reference evidence="6 7" key="1">
    <citation type="journal article" date="2021" name="Comput. Struct. Biotechnol. J.">
        <title>De novo genome assembly of the potent medicinal plant Rehmannia glutinosa using nanopore technology.</title>
        <authorList>
            <person name="Ma L."/>
            <person name="Dong C."/>
            <person name="Song C."/>
            <person name="Wang X."/>
            <person name="Zheng X."/>
            <person name="Niu Y."/>
            <person name="Chen S."/>
            <person name="Feng W."/>
        </authorList>
    </citation>
    <scope>NUCLEOTIDE SEQUENCE [LARGE SCALE GENOMIC DNA]</scope>
    <source>
        <strain evidence="6">DH-2019</strain>
    </source>
</reference>
<comment type="subcellular location">
    <subcellularLocation>
        <location evidence="3">Cytoplasm</location>
        <location evidence="3">Cytosol</location>
    </subcellularLocation>
</comment>
<protein>
    <recommendedName>
        <fullName evidence="3">Glutathione S-transferase</fullName>
        <ecNumber evidence="3">2.5.1.18</ecNumber>
    </recommendedName>
</protein>
<evidence type="ECO:0000313" key="6">
    <source>
        <dbReference type="EMBL" id="KAK6160047.1"/>
    </source>
</evidence>
<dbReference type="SUPFAM" id="SSF52833">
    <property type="entry name" value="Thioredoxin-like"/>
    <property type="match status" value="1"/>
</dbReference>
<organism evidence="6 7">
    <name type="scientific">Rehmannia glutinosa</name>
    <name type="common">Chinese foxglove</name>
    <dbReference type="NCBI Taxonomy" id="99300"/>
    <lineage>
        <taxon>Eukaryota</taxon>
        <taxon>Viridiplantae</taxon>
        <taxon>Streptophyta</taxon>
        <taxon>Embryophyta</taxon>
        <taxon>Tracheophyta</taxon>
        <taxon>Spermatophyta</taxon>
        <taxon>Magnoliopsida</taxon>
        <taxon>eudicotyledons</taxon>
        <taxon>Gunneridae</taxon>
        <taxon>Pentapetalae</taxon>
        <taxon>asterids</taxon>
        <taxon>lamiids</taxon>
        <taxon>Lamiales</taxon>
        <taxon>Orobanchaceae</taxon>
        <taxon>Rehmannieae</taxon>
        <taxon>Rehmannia</taxon>
    </lineage>
</organism>
<evidence type="ECO:0000256" key="2">
    <source>
        <dbReference type="ARBA" id="ARBA00047960"/>
    </source>
</evidence>